<dbReference type="Gene3D" id="3.10.20.90">
    <property type="entry name" value="Phosphatidylinositol 3-kinase Catalytic Subunit, Chain A, domain 1"/>
    <property type="match status" value="1"/>
</dbReference>
<sequence length="280" mass="32053">FKILHYTTQNLSVERTIHVIELKQEISYYCGVSPERQHRLLFRGRLLKNDQSLSDYQKRHSVSVMHVYIFPKIPLIGHSAGDSIFYHNLISTSESFKTSVCYLWQAPSRSREDLIARVGTYDKAINISMLLVDEVNVTDPSARRLRQERVVESGSLLCNLGSSLLAPPQELAWEKHSVHIPNRAKSVTGLFFFTSLLAANKYRSRKEHKSYIFHVGDHRGINNISISISMHLKIYDECVCEELSDSDSEHEMVNTKHTKKEMVGVSASETLFLDVDDAER</sequence>
<dbReference type="Gramene" id="fgenesh2_kg.6__1074__AT5G11080.1">
    <property type="protein sequence ID" value="fgenesh2_kg.6__1074__AT5G11080.1"/>
    <property type="gene ID" value="fgenesh2_kg.6__1074__AT5G11080.1"/>
</dbReference>
<dbReference type="eggNOG" id="KOG4248">
    <property type="taxonomic scope" value="Eukaryota"/>
</dbReference>
<dbReference type="EMBL" id="GL348718">
    <property type="protein sequence ID" value="EFH49755.1"/>
    <property type="molecule type" value="Genomic_DNA"/>
</dbReference>
<evidence type="ECO:0000313" key="2">
    <source>
        <dbReference type="EMBL" id="EFH49755.1"/>
    </source>
</evidence>
<dbReference type="SUPFAM" id="SSF54236">
    <property type="entry name" value="Ubiquitin-like"/>
    <property type="match status" value="1"/>
</dbReference>
<evidence type="ECO:0000259" key="1">
    <source>
        <dbReference type="PROSITE" id="PS50053"/>
    </source>
</evidence>
<dbReference type="GO" id="GO:0031593">
    <property type="term" value="F:polyubiquitin modification-dependent protein binding"/>
    <property type="evidence" value="ECO:0007669"/>
    <property type="project" value="TreeGrafter"/>
</dbReference>
<dbReference type="HOGENOM" id="CLU_995988_0_0_1"/>
<evidence type="ECO:0000313" key="3">
    <source>
        <dbReference type="Proteomes" id="UP000008694"/>
    </source>
</evidence>
<dbReference type="PANTHER" id="PTHR15204">
    <property type="entry name" value="LARGE PROLINE-RICH PROTEIN BAG6"/>
    <property type="match status" value="1"/>
</dbReference>
<feature type="non-terminal residue" evidence="2">
    <location>
        <position position="280"/>
    </location>
</feature>
<feature type="non-terminal residue" evidence="2">
    <location>
        <position position="1"/>
    </location>
</feature>
<dbReference type="GO" id="GO:0051787">
    <property type="term" value="F:misfolded protein binding"/>
    <property type="evidence" value="ECO:0007669"/>
    <property type="project" value="TreeGrafter"/>
</dbReference>
<dbReference type="GO" id="GO:0071818">
    <property type="term" value="C:BAT3 complex"/>
    <property type="evidence" value="ECO:0007669"/>
    <property type="project" value="TreeGrafter"/>
</dbReference>
<dbReference type="AlphaFoldDB" id="D7M3L8"/>
<proteinExistence type="predicted"/>
<dbReference type="Pfam" id="PF00240">
    <property type="entry name" value="ubiquitin"/>
    <property type="match status" value="1"/>
</dbReference>
<dbReference type="InterPro" id="IPR000626">
    <property type="entry name" value="Ubiquitin-like_dom"/>
</dbReference>
<dbReference type="PANTHER" id="PTHR15204:SF0">
    <property type="entry name" value="LARGE PROLINE-RICH PROTEIN BAG6"/>
    <property type="match status" value="1"/>
</dbReference>
<gene>
    <name evidence="2" type="ORF">ARALYDRAFT_487940</name>
</gene>
<accession>D7M3L8</accession>
<dbReference type="Proteomes" id="UP000008694">
    <property type="component" value="Unassembled WGS sequence"/>
</dbReference>
<organism evidence="3">
    <name type="scientific">Arabidopsis lyrata subsp. lyrata</name>
    <name type="common">Lyre-leaved rock-cress</name>
    <dbReference type="NCBI Taxonomy" id="81972"/>
    <lineage>
        <taxon>Eukaryota</taxon>
        <taxon>Viridiplantae</taxon>
        <taxon>Streptophyta</taxon>
        <taxon>Embryophyta</taxon>
        <taxon>Tracheophyta</taxon>
        <taxon>Spermatophyta</taxon>
        <taxon>Magnoliopsida</taxon>
        <taxon>eudicotyledons</taxon>
        <taxon>Gunneridae</taxon>
        <taxon>Pentapetalae</taxon>
        <taxon>rosids</taxon>
        <taxon>malvids</taxon>
        <taxon>Brassicales</taxon>
        <taxon>Brassicaceae</taxon>
        <taxon>Camelineae</taxon>
        <taxon>Arabidopsis</taxon>
    </lineage>
</organism>
<dbReference type="GO" id="GO:0036503">
    <property type="term" value="P:ERAD pathway"/>
    <property type="evidence" value="ECO:0007669"/>
    <property type="project" value="TreeGrafter"/>
</dbReference>
<dbReference type="PROSITE" id="PS50053">
    <property type="entry name" value="UBIQUITIN_2"/>
    <property type="match status" value="1"/>
</dbReference>
<protein>
    <recommendedName>
        <fullName evidence="1">Ubiquitin-like domain-containing protein</fullName>
    </recommendedName>
</protein>
<feature type="domain" description="Ubiquitin-like" evidence="1">
    <location>
        <begin position="1"/>
        <end position="56"/>
    </location>
</feature>
<name>D7M3L8_ARALL</name>
<dbReference type="STRING" id="81972.D7M3L8"/>
<reference evidence="3" key="1">
    <citation type="journal article" date="2011" name="Nat. Genet.">
        <title>The Arabidopsis lyrata genome sequence and the basis of rapid genome size change.</title>
        <authorList>
            <person name="Hu T.T."/>
            <person name="Pattyn P."/>
            <person name="Bakker E.G."/>
            <person name="Cao J."/>
            <person name="Cheng J.-F."/>
            <person name="Clark R.M."/>
            <person name="Fahlgren N."/>
            <person name="Fawcett J.A."/>
            <person name="Grimwood J."/>
            <person name="Gundlach H."/>
            <person name="Haberer G."/>
            <person name="Hollister J.D."/>
            <person name="Ossowski S."/>
            <person name="Ottilar R.P."/>
            <person name="Salamov A.A."/>
            <person name="Schneeberger K."/>
            <person name="Spannagl M."/>
            <person name="Wang X."/>
            <person name="Yang L."/>
            <person name="Nasrallah M.E."/>
            <person name="Bergelson J."/>
            <person name="Carrington J.C."/>
            <person name="Gaut B.S."/>
            <person name="Schmutz J."/>
            <person name="Mayer K.F.X."/>
            <person name="Van de Peer Y."/>
            <person name="Grigoriev I.V."/>
            <person name="Nordborg M."/>
            <person name="Weigel D."/>
            <person name="Guo Y.-L."/>
        </authorList>
    </citation>
    <scope>NUCLEOTIDE SEQUENCE [LARGE SCALE GENOMIC DNA]</scope>
    <source>
        <strain evidence="3">cv. MN47</strain>
    </source>
</reference>
<keyword evidence="3" id="KW-1185">Reference proteome</keyword>
<dbReference type="InterPro" id="IPR029071">
    <property type="entry name" value="Ubiquitin-like_domsf"/>
</dbReference>